<evidence type="ECO:0000313" key="6">
    <source>
        <dbReference type="Proteomes" id="UP000005408"/>
    </source>
</evidence>
<feature type="compositionally biased region" description="Low complexity" evidence="2">
    <location>
        <begin position="980"/>
        <end position="1007"/>
    </location>
</feature>
<keyword evidence="6" id="KW-1185">Reference proteome</keyword>
<feature type="transmembrane region" description="Helical" evidence="3">
    <location>
        <begin position="6"/>
        <end position="28"/>
    </location>
</feature>
<dbReference type="PRINTS" id="PR01217">
    <property type="entry name" value="PRICHEXTENSN"/>
</dbReference>
<keyword evidence="3" id="KW-1133">Transmembrane helix</keyword>
<feature type="region of interest" description="Disordered" evidence="2">
    <location>
        <begin position="515"/>
        <end position="541"/>
    </location>
</feature>
<keyword evidence="3" id="KW-0472">Membrane</keyword>
<feature type="compositionally biased region" description="Acidic residues" evidence="2">
    <location>
        <begin position="521"/>
        <end position="541"/>
    </location>
</feature>
<feature type="region of interest" description="Disordered" evidence="2">
    <location>
        <begin position="979"/>
        <end position="1047"/>
    </location>
</feature>
<feature type="domain" description="Chitin-binding type-4" evidence="4">
    <location>
        <begin position="24"/>
        <end position="215"/>
    </location>
</feature>
<evidence type="ECO:0000256" key="3">
    <source>
        <dbReference type="SAM" id="Phobius"/>
    </source>
</evidence>
<feature type="region of interest" description="Disordered" evidence="2">
    <location>
        <begin position="861"/>
        <end position="961"/>
    </location>
</feature>
<organism evidence="5 6">
    <name type="scientific">Magallana gigas</name>
    <name type="common">Pacific oyster</name>
    <name type="synonym">Crassostrea gigas</name>
    <dbReference type="NCBI Taxonomy" id="29159"/>
    <lineage>
        <taxon>Eukaryota</taxon>
        <taxon>Metazoa</taxon>
        <taxon>Spiralia</taxon>
        <taxon>Lophotrochozoa</taxon>
        <taxon>Mollusca</taxon>
        <taxon>Bivalvia</taxon>
        <taxon>Autobranchia</taxon>
        <taxon>Pteriomorphia</taxon>
        <taxon>Ostreida</taxon>
        <taxon>Ostreoidea</taxon>
        <taxon>Ostreidae</taxon>
        <taxon>Magallana</taxon>
    </lineage>
</organism>
<evidence type="ECO:0000256" key="2">
    <source>
        <dbReference type="SAM" id="MobiDB-lite"/>
    </source>
</evidence>
<feature type="region of interest" description="Disordered" evidence="2">
    <location>
        <begin position="226"/>
        <end position="252"/>
    </location>
</feature>
<dbReference type="PANTHER" id="PTHR13037:SF24">
    <property type="entry name" value="POLYCOMB PROTEIN PCL-RELATED"/>
    <property type="match status" value="1"/>
</dbReference>
<reference evidence="5" key="1">
    <citation type="submission" date="2022-08" db="UniProtKB">
        <authorList>
            <consortium name="EnsemblMetazoa"/>
        </authorList>
    </citation>
    <scope>IDENTIFICATION</scope>
    <source>
        <strain evidence="5">05x7-T-G4-1.051#20</strain>
    </source>
</reference>
<accession>A0A8W8HPM3</accession>
<feature type="compositionally biased region" description="Basic and acidic residues" evidence="2">
    <location>
        <begin position="939"/>
        <end position="955"/>
    </location>
</feature>
<dbReference type="PANTHER" id="PTHR13037">
    <property type="entry name" value="FORMIN"/>
    <property type="match status" value="1"/>
</dbReference>
<feature type="compositionally biased region" description="Low complexity" evidence="2">
    <location>
        <begin position="1088"/>
        <end position="1098"/>
    </location>
</feature>
<proteinExistence type="predicted"/>
<feature type="region of interest" description="Disordered" evidence="2">
    <location>
        <begin position="1067"/>
        <end position="1110"/>
    </location>
</feature>
<evidence type="ECO:0000256" key="1">
    <source>
        <dbReference type="ARBA" id="ARBA00022581"/>
    </source>
</evidence>
<feature type="compositionally biased region" description="Low complexity" evidence="2">
    <location>
        <begin position="901"/>
        <end position="928"/>
    </location>
</feature>
<keyword evidence="3" id="KW-0812">Transmembrane</keyword>
<sequence>MQCTCTLWISVVVIICGIPWVCGHGYLMEPPQRSSLWRHGFGGQENYNDNGLNCGGMKRQWTQNGGKCGICGDAYDLPPPRPNEDGGVYGRGIVMRTYRSGDVIDTVVNLTANHLGWIEFRLCPHDKYDQTVTQECLDKNVLRIMRSSISKKNTKRLYVGKSHLISMKLKLPHNLSCRKCVLQWKYNAGNSWGCDDSGCGIGFGQQEQFYNCADISILQNVKIIQRDSSEEESSEESTPTRGKASKKEISESSDDDKSFIAKYELKGEAGSVLEVVTEKTKLKYSADRSRMPSDKMSALVTLVLLVSVFLNGVSTKSPVTSSDNDTVVDDSTVQENKTSIDIHIKELPIPEQHSENSSVIIENSSILNVSKSFIVNESRDKLDTEDIIDNELLVGRINKSKDDIKKRTLRLKQIRKILKHISKSTNILQKNNTNGHENMTAEENIMDVSKAILRNILTKYVQYKELENNATETNNETLTMENYDDNSTVRTEGKNTSNVLVNFIRLFESDNPVVRERIGNYDDDADDDNDDDTDDDDDDDTDDIIQLVEKIETVEKREDNDYDISDFIINMLGGAHNNDWDLNPDNDLESRIDYPLDGITNFNNEKQALTTDVVQDHIHSPNYVPHIEHPNTDASAGNLANGKMENLLWKDFFSFEIPDKVTKKPNNVPDGNSPKMVANTHFHKKPAIDGKYDYEEEDDSWESYEDYNYPEETYTDYIDEYDVQVPKIGKSKTVVPHVIETNKLYPAHSSLSGNLFDHNINQRNFHRQQVYDYVDESRETPLPSAWNNNYIGLGNGKQNGHTNSHKKTFYSLHSGIDEESSEEYEDNMIVDAMLPHLKIGKPSNKKTTTFVDRLSLFSRDKKYSSDHDDDSTSHDIEREETDKVPVGIKGLFHNKKMKIHSSSQSSDSSSYSSEKVSSSSEVDNISSEEQLHYKSRTRKGSDSRLHSYSKEDHSYSSESSLPDRITSLFHNKKSRVYLGSHSSDSSSYSSEQLSSSSEEIDSMSSSEEQSHFLRRARKGSSSHSSSTESQSHSSESSLSLSDEISSSYEDYSTEHAKKYSKEKFYWPHQMNRGGSSGTSESISDEYSSESFSNENFSSSDEDSLSSSSEEHVPVVKDESRFVHIHKPKSHVKPFNHYYTFFKTRDWKRLDENRYVEESRAYHRKHFDDDDNINEVTTPLPKVNVEQLYVSKVKQDVPKRPPQPFVLLQRTAIVRTTPPPPPTPYIPVPTQPPPPPTPYIPVPTQPPPPPTPYIPVPTQPPQPPTPYIPVPTQPPPTPTPYIPVPTQPPPPPTPYIPIQVTRPPPPAPPVVNRIQILKTVVPRYQPPPPPPQPRPVPKIHIVRTRFTTPRPITTPPPPPPPQFRPIPRVQLLRIPVYPTPAPRPTPIPTPKPTPKPNYLQWLPIIYNKIMNFRKENKPKPKPVQPKKPTSYDILQNEIMQIDVQKAWTNSYQSNVKKGSYAKSSYKKPNTYSSGYQNLSYKKPTYGRYDNAYLKTQPQRSYGKYGRAYAQNSFQKTRTGYGYKNNERTGYFNRLYRKKYSPKLSRFNVPYQISNSNRHYRSNAYGQLHKHSGHSAKEDCDRNGVPRNIHFSANKNINAYSGSSMNRFHPTFNKWKY</sequence>
<feature type="compositionally biased region" description="Basic and acidic residues" evidence="2">
    <location>
        <begin position="861"/>
        <end position="883"/>
    </location>
</feature>
<dbReference type="Pfam" id="PF03067">
    <property type="entry name" value="LPMO_10"/>
    <property type="match status" value="1"/>
</dbReference>
<evidence type="ECO:0000259" key="4">
    <source>
        <dbReference type="Pfam" id="PF03067"/>
    </source>
</evidence>
<protein>
    <recommendedName>
        <fullName evidence="4">Chitin-binding type-4 domain-containing protein</fullName>
    </recommendedName>
</protein>
<feature type="compositionally biased region" description="Low complexity" evidence="2">
    <location>
        <begin position="1021"/>
        <end position="1047"/>
    </location>
</feature>
<evidence type="ECO:0000313" key="5">
    <source>
        <dbReference type="EnsemblMetazoa" id="G10499.1:cds"/>
    </source>
</evidence>
<keyword evidence="1" id="KW-0945">Host-virus interaction</keyword>
<dbReference type="Proteomes" id="UP000005408">
    <property type="component" value="Unassembled WGS sequence"/>
</dbReference>
<dbReference type="EnsemblMetazoa" id="G10499.1">
    <property type="protein sequence ID" value="G10499.1:cds"/>
    <property type="gene ID" value="G10499"/>
</dbReference>
<name>A0A8W8HPM3_MAGGI</name>
<dbReference type="InterPro" id="IPR004302">
    <property type="entry name" value="Cellulose/chitin-bd_N"/>
</dbReference>